<reference evidence="1 2" key="1">
    <citation type="submission" date="2021-06" db="EMBL/GenBank/DDBJ databases">
        <authorList>
            <person name="Grouzdev D.S."/>
            <person name="Koziaeva V."/>
        </authorList>
    </citation>
    <scope>NUCLEOTIDE SEQUENCE [LARGE SCALE GENOMIC DNA]</scope>
    <source>
        <strain evidence="1 2">22</strain>
    </source>
</reference>
<name>A0A947D5H3_9HYPH</name>
<keyword evidence="2" id="KW-1185">Reference proteome</keyword>
<accession>A0A947D5H3</accession>
<protein>
    <submittedName>
        <fullName evidence="1">Uncharacterized protein</fullName>
    </submittedName>
</protein>
<evidence type="ECO:0000313" key="1">
    <source>
        <dbReference type="EMBL" id="MBT9291226.1"/>
    </source>
</evidence>
<proteinExistence type="predicted"/>
<dbReference type="RefSeq" id="WP_261969792.1">
    <property type="nucleotide sequence ID" value="NZ_JAHHZF010000008.1"/>
</dbReference>
<dbReference type="EMBL" id="JAHHZF010000008">
    <property type="protein sequence ID" value="MBT9291226.1"/>
    <property type="molecule type" value="Genomic_DNA"/>
</dbReference>
<evidence type="ECO:0000313" key="2">
    <source>
        <dbReference type="Proteomes" id="UP000766595"/>
    </source>
</evidence>
<comment type="caution">
    <text evidence="1">The sequence shown here is derived from an EMBL/GenBank/DDBJ whole genome shotgun (WGS) entry which is preliminary data.</text>
</comment>
<sequence>MSKSLSITVYPSALGAEFLSVSDAMRQILDIVDALEKTEAVSTTERKVVWRLVEAHTNSPPLTITAEAFPVNPTVSIGLIADQLASTFAAGIQCLLEGQSPEWIGHEVASPLKRAFQRNMNGVGRTRIELAEGRAIDVVPSTAQAAVIALDRIELNSRADIPDLRHTEYGDIETEVCGITRWNDKPALVVVERLSREKVTCVLSAELAEKLGPSHRWHEAWDGQRLLVTGAMHYGSDGGLKRIDAIAAEDMPWTSVSIADLKSVDILGGLSVSEHLSKLRGRDFG</sequence>
<dbReference type="AlphaFoldDB" id="A0A947D5H3"/>
<organism evidence="1 2">
    <name type="scientific">Prosthecodimorpha staleyi</name>
    <dbReference type="NCBI Taxonomy" id="2840188"/>
    <lineage>
        <taxon>Bacteria</taxon>
        <taxon>Pseudomonadati</taxon>
        <taxon>Pseudomonadota</taxon>
        <taxon>Alphaproteobacteria</taxon>
        <taxon>Hyphomicrobiales</taxon>
        <taxon>Ancalomicrobiaceae</taxon>
        <taxon>Prosthecodimorpha</taxon>
    </lineage>
</organism>
<gene>
    <name evidence="1" type="ORF">KL771_17300</name>
</gene>
<dbReference type="Proteomes" id="UP000766595">
    <property type="component" value="Unassembled WGS sequence"/>
</dbReference>